<reference evidence="2" key="1">
    <citation type="submission" date="2017-09" db="EMBL/GenBank/DDBJ databases">
        <title>Depth-based differentiation of microbial function through sediment-hosted aquifers and enrichment of novel symbionts in the deep terrestrial subsurface.</title>
        <authorList>
            <person name="Probst A.J."/>
            <person name="Ladd B."/>
            <person name="Jarett J.K."/>
            <person name="Geller-Mcgrath D.E."/>
            <person name="Sieber C.M.K."/>
            <person name="Emerson J.B."/>
            <person name="Anantharaman K."/>
            <person name="Thomas B.C."/>
            <person name="Malmstrom R."/>
            <person name="Stieglmeier M."/>
            <person name="Klingl A."/>
            <person name="Woyke T."/>
            <person name="Ryan C.M."/>
            <person name="Banfield J.F."/>
        </authorList>
    </citation>
    <scope>NUCLEOTIDE SEQUENCE [LARGE SCALE GENOMIC DNA]</scope>
</reference>
<sequence>MNQNTNKTQDILEIVTFLKDNMVSKDDLEKALTETKSEIMNHVDSFVGLHQKLDTELTALRSKYDRLEGYFHKLAKHVQFDLQ</sequence>
<comment type="caution">
    <text evidence="1">The sequence shown here is derived from an EMBL/GenBank/DDBJ whole genome shotgun (WGS) entry which is preliminary data.</text>
</comment>
<dbReference type="AlphaFoldDB" id="A0A2M7V6G3"/>
<organism evidence="1 2">
    <name type="scientific">Candidatus Magasanikbacteria bacterium CG_4_10_14_0_2_um_filter_37_12</name>
    <dbReference type="NCBI Taxonomy" id="1974637"/>
    <lineage>
        <taxon>Bacteria</taxon>
        <taxon>Candidatus Magasanikiibacteriota</taxon>
    </lineage>
</organism>
<name>A0A2M7V6G3_9BACT</name>
<gene>
    <name evidence="1" type="ORF">COX81_04025</name>
</gene>
<dbReference type="Proteomes" id="UP000228568">
    <property type="component" value="Unassembled WGS sequence"/>
</dbReference>
<evidence type="ECO:0000313" key="1">
    <source>
        <dbReference type="EMBL" id="PIZ94253.1"/>
    </source>
</evidence>
<evidence type="ECO:0000313" key="2">
    <source>
        <dbReference type="Proteomes" id="UP000228568"/>
    </source>
</evidence>
<proteinExistence type="predicted"/>
<accession>A0A2M7V6G3</accession>
<protein>
    <submittedName>
        <fullName evidence="1">Uncharacterized protein</fullName>
    </submittedName>
</protein>
<dbReference type="EMBL" id="PFPK01000047">
    <property type="protein sequence ID" value="PIZ94253.1"/>
    <property type="molecule type" value="Genomic_DNA"/>
</dbReference>